<name>A0A1F6MDK1_9BACT</name>
<proteinExistence type="predicted"/>
<reference evidence="2 3" key="1">
    <citation type="journal article" date="2016" name="Nat. Commun.">
        <title>Thousands of microbial genomes shed light on interconnected biogeochemical processes in an aquifer system.</title>
        <authorList>
            <person name="Anantharaman K."/>
            <person name="Brown C.T."/>
            <person name="Hug L.A."/>
            <person name="Sharon I."/>
            <person name="Castelle C.J."/>
            <person name="Probst A.J."/>
            <person name="Thomas B.C."/>
            <person name="Singh A."/>
            <person name="Wilkins M.J."/>
            <person name="Karaoz U."/>
            <person name="Brodie E.L."/>
            <person name="Williams K.H."/>
            <person name="Hubbard S.S."/>
            <person name="Banfield J.F."/>
        </authorList>
    </citation>
    <scope>NUCLEOTIDE SEQUENCE [LARGE SCALE GENOMIC DNA]</scope>
</reference>
<protein>
    <recommendedName>
        <fullName evidence="4">Type II secretion system protein J</fullName>
    </recommendedName>
</protein>
<dbReference type="InterPro" id="IPR012902">
    <property type="entry name" value="N_methyl_site"/>
</dbReference>
<dbReference type="AlphaFoldDB" id="A0A1F6MDK1"/>
<keyword evidence="1" id="KW-0812">Transmembrane</keyword>
<sequence>MRSVQPKQICNLKSAICNPQRGFTLIEMLAYVALMVVVIATVAAFVSWLVKINSYAQINATVLENAKSAMGMMAQEIQHARSVYAPTSVFGVHPGQLSLETTRNTPTGEDTTFVDVYVDSERLYVKRESAAEALLASERARVTNLVFTHLYPTSTIPAIRIELTMEYDTTSPELRARSRVSLSSTVSLRSY</sequence>
<evidence type="ECO:0000313" key="2">
    <source>
        <dbReference type="EMBL" id="OGH69709.1"/>
    </source>
</evidence>
<dbReference type="Proteomes" id="UP000177457">
    <property type="component" value="Unassembled WGS sequence"/>
</dbReference>
<keyword evidence="1" id="KW-0472">Membrane</keyword>
<organism evidence="2 3">
    <name type="scientific">Candidatus Magasanikbacteria bacterium RIFCSPHIGHO2_02_FULL_51_14</name>
    <dbReference type="NCBI Taxonomy" id="1798683"/>
    <lineage>
        <taxon>Bacteria</taxon>
        <taxon>Candidatus Magasanikiibacteriota</taxon>
    </lineage>
</organism>
<dbReference type="Pfam" id="PF07963">
    <property type="entry name" value="N_methyl"/>
    <property type="match status" value="1"/>
</dbReference>
<comment type="caution">
    <text evidence="2">The sequence shown here is derived from an EMBL/GenBank/DDBJ whole genome shotgun (WGS) entry which is preliminary data.</text>
</comment>
<accession>A0A1F6MDK1</accession>
<evidence type="ECO:0008006" key="4">
    <source>
        <dbReference type="Google" id="ProtNLM"/>
    </source>
</evidence>
<feature type="transmembrane region" description="Helical" evidence="1">
    <location>
        <begin position="28"/>
        <end position="50"/>
    </location>
</feature>
<evidence type="ECO:0000256" key="1">
    <source>
        <dbReference type="SAM" id="Phobius"/>
    </source>
</evidence>
<gene>
    <name evidence="2" type="ORF">A3C90_04005</name>
</gene>
<dbReference type="EMBL" id="MFQE01000065">
    <property type="protein sequence ID" value="OGH69709.1"/>
    <property type="molecule type" value="Genomic_DNA"/>
</dbReference>
<keyword evidence="1" id="KW-1133">Transmembrane helix</keyword>
<dbReference type="STRING" id="1798683.A3C90_04005"/>
<evidence type="ECO:0000313" key="3">
    <source>
        <dbReference type="Proteomes" id="UP000177457"/>
    </source>
</evidence>